<dbReference type="EMBL" id="JBHSWG010000003">
    <property type="protein sequence ID" value="MFC6761616.1"/>
    <property type="molecule type" value="Genomic_DNA"/>
</dbReference>
<dbReference type="Pfam" id="PF01266">
    <property type="entry name" value="DAO"/>
    <property type="match status" value="1"/>
</dbReference>
<evidence type="ECO:0000259" key="3">
    <source>
        <dbReference type="Pfam" id="PF01266"/>
    </source>
</evidence>
<accession>A0ABW2B7N4</accession>
<protein>
    <submittedName>
        <fullName evidence="4">NAD(P)/FAD-dependent oxidoreductase</fullName>
        <ecNumber evidence="4">1.-.-.-</ecNumber>
    </submittedName>
</protein>
<gene>
    <name evidence="4" type="ORF">ACFQFQ_22555</name>
</gene>
<reference evidence="5" key="1">
    <citation type="journal article" date="2019" name="Int. J. Syst. Evol. Microbiol.">
        <title>The Global Catalogue of Microorganisms (GCM) 10K type strain sequencing project: providing services to taxonomists for standard genome sequencing and annotation.</title>
        <authorList>
            <consortium name="The Broad Institute Genomics Platform"/>
            <consortium name="The Broad Institute Genome Sequencing Center for Infectious Disease"/>
            <person name="Wu L."/>
            <person name="Ma J."/>
        </authorList>
    </citation>
    <scope>NUCLEOTIDE SEQUENCE [LARGE SCALE GENOMIC DNA]</scope>
    <source>
        <strain evidence="5">CCUG 66188</strain>
    </source>
</reference>
<feature type="domain" description="FAD dependent oxidoreductase" evidence="3">
    <location>
        <begin position="3"/>
        <end position="244"/>
    </location>
</feature>
<evidence type="ECO:0000313" key="4">
    <source>
        <dbReference type="EMBL" id="MFC6761616.1"/>
    </source>
</evidence>
<dbReference type="InterPro" id="IPR036188">
    <property type="entry name" value="FAD/NAD-bd_sf"/>
</dbReference>
<dbReference type="Proteomes" id="UP001596353">
    <property type="component" value="Unassembled WGS sequence"/>
</dbReference>
<keyword evidence="1 4" id="KW-0560">Oxidoreductase</keyword>
<evidence type="ECO:0000256" key="2">
    <source>
        <dbReference type="SAM" id="MobiDB-lite"/>
    </source>
</evidence>
<dbReference type="InterPro" id="IPR006076">
    <property type="entry name" value="FAD-dep_OxRdtase"/>
</dbReference>
<keyword evidence="5" id="KW-1185">Reference proteome</keyword>
<evidence type="ECO:0000256" key="1">
    <source>
        <dbReference type="ARBA" id="ARBA00023002"/>
    </source>
</evidence>
<proteinExistence type="predicted"/>
<dbReference type="PANTHER" id="PTHR13847">
    <property type="entry name" value="SARCOSINE DEHYDROGENASE-RELATED"/>
    <property type="match status" value="1"/>
</dbReference>
<feature type="compositionally biased region" description="Polar residues" evidence="2">
    <location>
        <begin position="286"/>
        <end position="298"/>
    </location>
</feature>
<feature type="region of interest" description="Disordered" evidence="2">
    <location>
        <begin position="276"/>
        <end position="300"/>
    </location>
</feature>
<dbReference type="PANTHER" id="PTHR13847:SF281">
    <property type="entry name" value="FAD DEPENDENT OXIDOREDUCTASE DOMAIN-CONTAINING PROTEIN"/>
    <property type="match status" value="1"/>
</dbReference>
<dbReference type="GO" id="GO:0016491">
    <property type="term" value="F:oxidoreductase activity"/>
    <property type="evidence" value="ECO:0007669"/>
    <property type="project" value="UniProtKB-KW"/>
</dbReference>
<dbReference type="Gene3D" id="3.30.9.10">
    <property type="entry name" value="D-Amino Acid Oxidase, subunit A, domain 2"/>
    <property type="match status" value="1"/>
</dbReference>
<dbReference type="Gene3D" id="3.50.50.60">
    <property type="entry name" value="FAD/NAD(P)-binding domain"/>
    <property type="match status" value="1"/>
</dbReference>
<evidence type="ECO:0000313" key="5">
    <source>
        <dbReference type="Proteomes" id="UP001596353"/>
    </source>
</evidence>
<sequence length="316" mass="33191">MRQWQARGVAADWLDAAAMAQVTGARGFLGGWRDPRAGRVHPLKLARGLAQAAEAAGVRVFARTAVTGLMRSGAGWQARLPGGAQITADQVILASNVYTPAALEPRLARATVPANSFQVATAPLSAAQLARILPGGEVVSETRRVGTYFRIGPQNRLMLGGRGGFADPQSADAFARIEAEIAALFGTDLEITHRWFGRVGMTPDHRIRLCALGAGASGGDRFQWSRRRAVGFAWQSHGGASGAGHATSHSSKPGHSHAAAACAAPDLRQPRHSLLPSARRAGPVTRPSSQLLQESASETDPAKGLWTDALASFTSC</sequence>
<organism evidence="4 5">
    <name type="scientific">Sulfitobacter porphyrae</name>
    <dbReference type="NCBI Taxonomy" id="1246864"/>
    <lineage>
        <taxon>Bacteria</taxon>
        <taxon>Pseudomonadati</taxon>
        <taxon>Pseudomonadota</taxon>
        <taxon>Alphaproteobacteria</taxon>
        <taxon>Rhodobacterales</taxon>
        <taxon>Roseobacteraceae</taxon>
        <taxon>Sulfitobacter</taxon>
    </lineage>
</organism>
<feature type="region of interest" description="Disordered" evidence="2">
    <location>
        <begin position="236"/>
        <end position="260"/>
    </location>
</feature>
<dbReference type="SUPFAM" id="SSF51905">
    <property type="entry name" value="FAD/NAD(P)-binding domain"/>
    <property type="match status" value="1"/>
</dbReference>
<dbReference type="EC" id="1.-.-.-" evidence="4"/>
<name>A0ABW2B7N4_9RHOB</name>
<comment type="caution">
    <text evidence="4">The sequence shown here is derived from an EMBL/GenBank/DDBJ whole genome shotgun (WGS) entry which is preliminary data.</text>
</comment>